<comment type="caution">
    <text evidence="1">The sequence shown here is derived from an EMBL/GenBank/DDBJ whole genome shotgun (WGS) entry which is preliminary data.</text>
</comment>
<dbReference type="Proteomes" id="UP000274822">
    <property type="component" value="Unassembled WGS sequence"/>
</dbReference>
<reference evidence="1 2" key="1">
    <citation type="journal article" date="2018" name="New Phytol.">
        <title>Phylogenomics of Endogonaceae and evolution of mycorrhizas within Mucoromycota.</title>
        <authorList>
            <person name="Chang Y."/>
            <person name="Desiro A."/>
            <person name="Na H."/>
            <person name="Sandor L."/>
            <person name="Lipzen A."/>
            <person name="Clum A."/>
            <person name="Barry K."/>
            <person name="Grigoriev I.V."/>
            <person name="Martin F.M."/>
            <person name="Stajich J.E."/>
            <person name="Smith M.E."/>
            <person name="Bonito G."/>
            <person name="Spatafora J.W."/>
        </authorList>
    </citation>
    <scope>NUCLEOTIDE SEQUENCE [LARGE SCALE GENOMIC DNA]</scope>
    <source>
        <strain evidence="1 2">AD002</strain>
    </source>
</reference>
<dbReference type="EMBL" id="RBNJ01002566">
    <property type="protein sequence ID" value="RUS31821.1"/>
    <property type="molecule type" value="Genomic_DNA"/>
</dbReference>
<name>A0A433QPX0_9FUNG</name>
<evidence type="ECO:0000313" key="2">
    <source>
        <dbReference type="Proteomes" id="UP000274822"/>
    </source>
</evidence>
<organism evidence="1 2">
    <name type="scientific">Jimgerdemannia flammicorona</name>
    <dbReference type="NCBI Taxonomy" id="994334"/>
    <lineage>
        <taxon>Eukaryota</taxon>
        <taxon>Fungi</taxon>
        <taxon>Fungi incertae sedis</taxon>
        <taxon>Mucoromycota</taxon>
        <taxon>Mucoromycotina</taxon>
        <taxon>Endogonomycetes</taxon>
        <taxon>Endogonales</taxon>
        <taxon>Endogonaceae</taxon>
        <taxon>Jimgerdemannia</taxon>
    </lineage>
</organism>
<protein>
    <submittedName>
        <fullName evidence="1">Uncharacterized protein</fullName>
    </submittedName>
</protein>
<proteinExistence type="predicted"/>
<gene>
    <name evidence="1" type="ORF">BC938DRAFT_476981</name>
</gene>
<sequence>MVNLIKMLLGDYCDTDSDMDSEKELDIQSACTMIRAAGEKLEVRVGLHPQGLMVTSILSDTGNTQTSQSQPNFCLGDMILHLSHH</sequence>
<keyword evidence="2" id="KW-1185">Reference proteome</keyword>
<accession>A0A433QPX0</accession>
<dbReference type="AlphaFoldDB" id="A0A433QPX0"/>
<evidence type="ECO:0000313" key="1">
    <source>
        <dbReference type="EMBL" id="RUS31821.1"/>
    </source>
</evidence>